<reference evidence="1 2" key="1">
    <citation type="journal article" date="2013" name="Nature">
        <title>Insights into bilaterian evolution from three spiralian genomes.</title>
        <authorList>
            <person name="Simakov O."/>
            <person name="Marletaz F."/>
            <person name="Cho S.J."/>
            <person name="Edsinger-Gonzales E."/>
            <person name="Havlak P."/>
            <person name="Hellsten U."/>
            <person name="Kuo D.H."/>
            <person name="Larsson T."/>
            <person name="Lv J."/>
            <person name="Arendt D."/>
            <person name="Savage R."/>
            <person name="Osoegawa K."/>
            <person name="de Jong P."/>
            <person name="Grimwood J."/>
            <person name="Chapman J.A."/>
            <person name="Shapiro H."/>
            <person name="Aerts A."/>
            <person name="Otillar R.P."/>
            <person name="Terry A.Y."/>
            <person name="Boore J.L."/>
            <person name="Grigoriev I.V."/>
            <person name="Lindberg D.R."/>
            <person name="Seaver E.C."/>
            <person name="Weisblat D.A."/>
            <person name="Putnam N.H."/>
            <person name="Rokhsar D.S."/>
        </authorList>
    </citation>
    <scope>NUCLEOTIDE SEQUENCE [LARGE SCALE GENOMIC DNA]</scope>
</reference>
<evidence type="ECO:0000313" key="2">
    <source>
        <dbReference type="Proteomes" id="UP000030746"/>
    </source>
</evidence>
<dbReference type="PANTHER" id="PTHR13944">
    <property type="entry name" value="AGAP007712-PA"/>
    <property type="match status" value="1"/>
</dbReference>
<dbReference type="RefSeq" id="XP_009048620.1">
    <property type="nucleotide sequence ID" value="XM_009050372.1"/>
</dbReference>
<dbReference type="GO" id="GO:0035023">
    <property type="term" value="P:regulation of Rho protein signal transduction"/>
    <property type="evidence" value="ECO:0007669"/>
    <property type="project" value="TreeGrafter"/>
</dbReference>
<dbReference type="EMBL" id="KB200701">
    <property type="protein sequence ID" value="ESP00501.1"/>
    <property type="molecule type" value="Genomic_DNA"/>
</dbReference>
<dbReference type="PANTHER" id="PTHR13944:SF21">
    <property type="entry name" value="CYSTS, ISOFORM C"/>
    <property type="match status" value="1"/>
</dbReference>
<accession>V4AZF1</accession>
<dbReference type="Gene3D" id="1.25.40.20">
    <property type="entry name" value="Ankyrin repeat-containing domain"/>
    <property type="match status" value="1"/>
</dbReference>
<dbReference type="InterPro" id="IPR036770">
    <property type="entry name" value="Ankyrin_rpt-contain_sf"/>
</dbReference>
<dbReference type="OMA" id="KEVTEWI"/>
<gene>
    <name evidence="1" type="ORF">LOTGIDRAFT_157706</name>
</gene>
<dbReference type="Proteomes" id="UP000030746">
    <property type="component" value="Unassembled WGS sequence"/>
</dbReference>
<dbReference type="CTD" id="20237485"/>
<dbReference type="GeneID" id="20237485"/>
<dbReference type="InterPro" id="IPR051632">
    <property type="entry name" value="Rho_GEF"/>
</dbReference>
<organism evidence="1 2">
    <name type="scientific">Lottia gigantea</name>
    <name type="common">Giant owl limpet</name>
    <dbReference type="NCBI Taxonomy" id="225164"/>
    <lineage>
        <taxon>Eukaryota</taxon>
        <taxon>Metazoa</taxon>
        <taxon>Spiralia</taxon>
        <taxon>Lophotrochozoa</taxon>
        <taxon>Mollusca</taxon>
        <taxon>Gastropoda</taxon>
        <taxon>Patellogastropoda</taxon>
        <taxon>Lottioidea</taxon>
        <taxon>Lottiidae</taxon>
        <taxon>Lottia</taxon>
    </lineage>
</organism>
<sequence>MYFTKLYCSLKITSSIKVGQAHIPAESVELTVYHITERTCWYLTTSTFIYQYDAVYFIAQFLVDSIYSPCSLLDLHQIWDINQSVISLQDLINSDKKLTTAFRSIPVTSDWNLLGPIKEATNQERETLLHFCGRFGLYCLADYLLNKPGAEACVRLQNKDGFSPVDVAVNCGYQNIAQLFTQSEVCKNLCYIILEVRGLLESLLYYFGGQRFVRIFVILFWRSEVYNYLVLALWHSE</sequence>
<dbReference type="SUPFAM" id="SSF48403">
    <property type="entry name" value="Ankyrin repeat"/>
    <property type="match status" value="1"/>
</dbReference>
<dbReference type="HOGENOM" id="CLU_1171777_0_0_1"/>
<evidence type="ECO:0000313" key="1">
    <source>
        <dbReference type="EMBL" id="ESP00501.1"/>
    </source>
</evidence>
<dbReference type="OrthoDB" id="28045at2759"/>
<name>V4AZF1_LOTGI</name>
<dbReference type="STRING" id="225164.V4AZF1"/>
<keyword evidence="2" id="KW-1185">Reference proteome</keyword>
<dbReference type="KEGG" id="lgi:LOTGIDRAFT_157706"/>
<protein>
    <submittedName>
        <fullName evidence="1">Uncharacterized protein</fullName>
    </submittedName>
</protein>
<proteinExistence type="predicted"/>
<dbReference type="AlphaFoldDB" id="V4AZF1"/>